<dbReference type="GO" id="GO:0050550">
    <property type="term" value="F:pinene synthase activity"/>
    <property type="evidence" value="ECO:0007669"/>
    <property type="project" value="UniProtKB-ARBA"/>
</dbReference>
<organism evidence="7">
    <name type="scientific">Lavandula angustifolia</name>
    <name type="common">Lavender</name>
    <dbReference type="NCBI Taxonomy" id="39329"/>
    <lineage>
        <taxon>Eukaryota</taxon>
        <taxon>Viridiplantae</taxon>
        <taxon>Streptophyta</taxon>
        <taxon>Embryophyta</taxon>
        <taxon>Tracheophyta</taxon>
        <taxon>Spermatophyta</taxon>
        <taxon>Magnoliopsida</taxon>
        <taxon>eudicotyledons</taxon>
        <taxon>Gunneridae</taxon>
        <taxon>Pentapetalae</taxon>
        <taxon>asterids</taxon>
        <taxon>lamiids</taxon>
        <taxon>Lamiales</taxon>
        <taxon>Lamiaceae</taxon>
        <taxon>Nepetoideae</taxon>
        <taxon>Ocimeae</taxon>
        <taxon>Lavandulinae</taxon>
        <taxon>Lavandula</taxon>
    </lineage>
</organism>
<dbReference type="CDD" id="cd00684">
    <property type="entry name" value="Terpene_cyclase_plant_C1"/>
    <property type="match status" value="1"/>
</dbReference>
<dbReference type="Pfam" id="PF01397">
    <property type="entry name" value="Terpene_synth"/>
    <property type="match status" value="1"/>
</dbReference>
<name>I3WEW0_LAVAN</name>
<dbReference type="FunFam" id="1.10.600.10:FF:000007">
    <property type="entry name" value="Isoprene synthase, chloroplastic"/>
    <property type="match status" value="1"/>
</dbReference>
<dbReference type="GO" id="GO:0046248">
    <property type="term" value="P:alpha-pinene biosynthetic process"/>
    <property type="evidence" value="ECO:0007669"/>
    <property type="project" value="UniProtKB-ARBA"/>
</dbReference>
<dbReference type="GO" id="GO:0000287">
    <property type="term" value="F:magnesium ion binding"/>
    <property type="evidence" value="ECO:0007669"/>
    <property type="project" value="InterPro"/>
</dbReference>
<feature type="domain" description="Terpene synthase N-terminal" evidence="5">
    <location>
        <begin position="65"/>
        <end position="223"/>
    </location>
</feature>
<evidence type="ECO:0000259" key="5">
    <source>
        <dbReference type="Pfam" id="PF01397"/>
    </source>
</evidence>
<dbReference type="InterPro" id="IPR044814">
    <property type="entry name" value="Terpene_cyclase_plant_C1"/>
</dbReference>
<dbReference type="SFLD" id="SFLDG01019">
    <property type="entry name" value="Terpene_Cyclase_Like_1_C_Termi"/>
    <property type="match status" value="1"/>
</dbReference>
<dbReference type="Gene3D" id="1.10.600.10">
    <property type="entry name" value="Farnesyl Diphosphate Synthase"/>
    <property type="match status" value="1"/>
</dbReference>
<dbReference type="PANTHER" id="PTHR31225:SF9">
    <property type="entry name" value="TERPENE SYNTHASE 10"/>
    <property type="match status" value="1"/>
</dbReference>
<dbReference type="GO" id="GO:0016102">
    <property type="term" value="P:diterpenoid biosynthetic process"/>
    <property type="evidence" value="ECO:0007669"/>
    <property type="project" value="InterPro"/>
</dbReference>
<reference evidence="7" key="1">
    <citation type="journal article" date="2012" name="Plant Mol. Biol.">
        <title>Cloning, functional characterization and genomic organization of 1,8-cineole synthases from Lavandula.</title>
        <authorList>
            <person name="Demissie Z.A."/>
            <person name="Cella M.A."/>
            <person name="Sarker L.S."/>
            <person name="Thompson T.J."/>
            <person name="Rheault M.R."/>
            <person name="Mahmoud S.S."/>
        </authorList>
    </citation>
    <scope>NUCLEOTIDE SEQUENCE</scope>
</reference>
<dbReference type="SUPFAM" id="SSF48239">
    <property type="entry name" value="Terpenoid cyclases/Protein prenyltransferases"/>
    <property type="match status" value="1"/>
</dbReference>
<dbReference type="Gene3D" id="1.50.10.130">
    <property type="entry name" value="Terpene synthase, N-terminal domain"/>
    <property type="match status" value="1"/>
</dbReference>
<feature type="domain" description="Terpene synthase metal-binding" evidence="6">
    <location>
        <begin position="288"/>
        <end position="519"/>
    </location>
</feature>
<keyword evidence="3" id="KW-0479">Metal-binding</keyword>
<dbReference type="InterPro" id="IPR036965">
    <property type="entry name" value="Terpene_synth_N_sf"/>
</dbReference>
<dbReference type="InterPro" id="IPR008949">
    <property type="entry name" value="Isoprenoid_synthase_dom_sf"/>
</dbReference>
<dbReference type="EMBL" id="JN701461">
    <property type="protein sequence ID" value="AFL03423.1"/>
    <property type="molecule type" value="mRNA"/>
</dbReference>
<comment type="cofactor">
    <cofactor evidence="1">
        <name>Mn(2+)</name>
        <dbReference type="ChEBI" id="CHEBI:29035"/>
    </cofactor>
</comment>
<evidence type="ECO:0000256" key="4">
    <source>
        <dbReference type="ARBA" id="ARBA00022842"/>
    </source>
</evidence>
<keyword evidence="4" id="KW-0460">Magnesium</keyword>
<evidence type="ECO:0000256" key="2">
    <source>
        <dbReference type="ARBA" id="ARBA00001946"/>
    </source>
</evidence>
<evidence type="ECO:0000313" key="7">
    <source>
        <dbReference type="EMBL" id="AFL03423.1"/>
    </source>
</evidence>
<dbReference type="InterPro" id="IPR001906">
    <property type="entry name" value="Terpene_synth_N"/>
</dbReference>
<dbReference type="InterPro" id="IPR008930">
    <property type="entry name" value="Terpenoid_cyclase/PrenylTrfase"/>
</dbReference>
<dbReference type="InterPro" id="IPR034741">
    <property type="entry name" value="Terpene_cyclase-like_1_C"/>
</dbReference>
<evidence type="ECO:0000256" key="3">
    <source>
        <dbReference type="ARBA" id="ARBA00022723"/>
    </source>
</evidence>
<evidence type="ECO:0000256" key="1">
    <source>
        <dbReference type="ARBA" id="ARBA00001936"/>
    </source>
</evidence>
<dbReference type="PANTHER" id="PTHR31225">
    <property type="entry name" value="OS04G0344100 PROTEIN-RELATED"/>
    <property type="match status" value="1"/>
</dbReference>
<dbReference type="GO" id="GO:0016099">
    <property type="term" value="P:monoterpenoid biosynthetic process"/>
    <property type="evidence" value="ECO:0007669"/>
    <property type="project" value="UniProtKB-ARBA"/>
</dbReference>
<dbReference type="InterPro" id="IPR050148">
    <property type="entry name" value="Terpene_synthase-like"/>
</dbReference>
<sequence>MSTIIAIQALLPIPTTKTYLSHGLDKYSSRCPSSSTPRPRLRCSLQVSDPIQTGRRSGGYPPALWDFDTIQSLNTEYKGERHMRREEDLIGQVREMLVHEEVDLTPQLELIDDLHKLGISCHFENEILQILKSIYLNQNYKRDLYSTSLAFRLLRQNGFILPQEVFDCFKNEKGTDFKPSLSHDRKGLLQLYEASFLSRQGEETLQLAREFATKILQKEVDERDFETKMGFPSHWRVQMPNARLHIDAYRKRTDMNPVVLELAILDTNIVQAQFQEELKETSRWWESTSLVQELPFVRDRIVECYLWTTGVIQRREHGYERIMLTKINALVTTIDEVFDIYGTLEELQLFTTTIQRWDLESMKQLPPYMQLCYLALHKFVIEEAYETLKEKGFNSIPYVTKWWVNLVESYMKEATWYYNGYKPSMQEYINNAWISIGGLPILSHLFFRFTDSIESMDKYRDMDRASCTILRLADDMGTSLVEVERGDVPKAIQCYMNETNASEEEAREYVRRLIEKEWEKMNTETMWDDDDDDFTLSKHYCEVVANLARMAQFIYQDGLDGFGMKDSKVNKLLKELLFERYE</sequence>
<accession>I3WEW0</accession>
<dbReference type="AlphaFoldDB" id="I3WEW0"/>
<proteinExistence type="evidence at transcript level"/>
<evidence type="ECO:0000259" key="6">
    <source>
        <dbReference type="Pfam" id="PF03936"/>
    </source>
</evidence>
<comment type="cofactor">
    <cofactor evidence="2">
        <name>Mg(2+)</name>
        <dbReference type="ChEBI" id="CHEBI:18420"/>
    </cofactor>
</comment>
<dbReference type="InterPro" id="IPR005630">
    <property type="entry name" value="Terpene_synthase_metal-bd"/>
</dbReference>
<dbReference type="SUPFAM" id="SSF48576">
    <property type="entry name" value="Terpenoid synthases"/>
    <property type="match status" value="1"/>
</dbReference>
<dbReference type="GO" id="GO:0010597">
    <property type="term" value="P:green leaf volatile biosynthetic process"/>
    <property type="evidence" value="ECO:0007669"/>
    <property type="project" value="UniProtKB-ARBA"/>
</dbReference>
<protein>
    <submittedName>
        <fullName evidence="7">1,8-cineole synthase</fullName>
    </submittedName>
</protein>
<dbReference type="Pfam" id="PF03936">
    <property type="entry name" value="Terpene_synth_C"/>
    <property type="match status" value="1"/>
</dbReference>
<dbReference type="SFLD" id="SFLDS00005">
    <property type="entry name" value="Isoprenoid_Synthase_Type_I"/>
    <property type="match status" value="1"/>
</dbReference>